<keyword evidence="3" id="KW-1185">Reference proteome</keyword>
<dbReference type="GO" id="GO:0016301">
    <property type="term" value="F:kinase activity"/>
    <property type="evidence" value="ECO:0007669"/>
    <property type="project" value="UniProtKB-KW"/>
</dbReference>
<reference evidence="2 3" key="1">
    <citation type="submission" date="2018-01" db="EMBL/GenBank/DDBJ databases">
        <title>The draft genome sequence of Cohaesibacter sp. H1304.</title>
        <authorList>
            <person name="Wang N.-N."/>
            <person name="Du Z.-J."/>
        </authorList>
    </citation>
    <scope>NUCLEOTIDE SEQUENCE [LARGE SCALE GENOMIC DNA]</scope>
    <source>
        <strain evidence="2 3">H1304</strain>
    </source>
</reference>
<gene>
    <name evidence="2" type="ORF">C0081_09510</name>
</gene>
<dbReference type="PANTHER" id="PTHR18964:SF149">
    <property type="entry name" value="BIFUNCTIONAL UDP-N-ACETYLGLUCOSAMINE 2-EPIMERASE_N-ACETYLMANNOSAMINE KINASE"/>
    <property type="match status" value="1"/>
</dbReference>
<evidence type="ECO:0000313" key="3">
    <source>
        <dbReference type="Proteomes" id="UP000234881"/>
    </source>
</evidence>
<dbReference type="InterPro" id="IPR000600">
    <property type="entry name" value="ROK"/>
</dbReference>
<keyword evidence="2" id="KW-0808">Transferase</keyword>
<dbReference type="PANTHER" id="PTHR18964">
    <property type="entry name" value="ROK (REPRESSOR, ORF, KINASE) FAMILY"/>
    <property type="match status" value="1"/>
</dbReference>
<evidence type="ECO:0000256" key="1">
    <source>
        <dbReference type="ARBA" id="ARBA00006479"/>
    </source>
</evidence>
<dbReference type="Proteomes" id="UP000234881">
    <property type="component" value="Unassembled WGS sequence"/>
</dbReference>
<dbReference type="RefSeq" id="WP_101533558.1">
    <property type="nucleotide sequence ID" value="NZ_PKUQ01000016.1"/>
</dbReference>
<evidence type="ECO:0000313" key="2">
    <source>
        <dbReference type="EMBL" id="PLW77541.1"/>
    </source>
</evidence>
<proteinExistence type="inferred from homology"/>
<protein>
    <submittedName>
        <fullName evidence="2">N-acetylglucosamine kinase</fullName>
    </submittedName>
</protein>
<accession>A0A2N5XSP1</accession>
<dbReference type="InterPro" id="IPR043129">
    <property type="entry name" value="ATPase_NBD"/>
</dbReference>
<dbReference type="EMBL" id="PKUQ01000016">
    <property type="protein sequence ID" value="PLW77541.1"/>
    <property type="molecule type" value="Genomic_DNA"/>
</dbReference>
<dbReference type="AlphaFoldDB" id="A0A2N5XSP1"/>
<dbReference type="Gene3D" id="3.30.420.40">
    <property type="match status" value="2"/>
</dbReference>
<dbReference type="SUPFAM" id="SSF53067">
    <property type="entry name" value="Actin-like ATPase domain"/>
    <property type="match status" value="1"/>
</dbReference>
<keyword evidence="2" id="KW-0418">Kinase</keyword>
<sequence length="302" mass="31273">MHVCFDIGGTSIKGALVNSPEDIELVPRIATPGHDLDAFTAALDSVVKQARETPKCVSISITGIINPATGLAVVANIPCLHGRPMQQDLEEALGLPVIITNDADCFTLAEAELGVAKGHDIVFGVILGTGVGGGIVVNGQLLNRHGGYAGEWGHGPVAATQAGSPPVDLPRIQCGCGLKGCIDATCSARGMEKLHKHLHGETSQAEDIMIRWLAGEVASSRTIDVYVDLIASPLALVANATGASIVPVGGGLSNVPMLIAEIDRVVKERMLLPPENPFVVPAENKIEPGIIGAAVLGHRAFP</sequence>
<organism evidence="2 3">
    <name type="scientific">Cohaesibacter celericrescens</name>
    <dbReference type="NCBI Taxonomy" id="2067669"/>
    <lineage>
        <taxon>Bacteria</taxon>
        <taxon>Pseudomonadati</taxon>
        <taxon>Pseudomonadota</taxon>
        <taxon>Alphaproteobacteria</taxon>
        <taxon>Hyphomicrobiales</taxon>
        <taxon>Cohaesibacteraceae</taxon>
    </lineage>
</organism>
<dbReference type="OrthoDB" id="9810372at2"/>
<dbReference type="Pfam" id="PF00480">
    <property type="entry name" value="ROK"/>
    <property type="match status" value="1"/>
</dbReference>
<comment type="similarity">
    <text evidence="1">Belongs to the ROK (NagC/XylR) family.</text>
</comment>
<name>A0A2N5XSP1_9HYPH</name>
<comment type="caution">
    <text evidence="2">The sequence shown here is derived from an EMBL/GenBank/DDBJ whole genome shotgun (WGS) entry which is preliminary data.</text>
</comment>